<gene>
    <name evidence="1" type="ORF">BGZ80_003348</name>
</gene>
<dbReference type="EMBL" id="JAAAID010001880">
    <property type="protein sequence ID" value="KAG0008523.1"/>
    <property type="molecule type" value="Genomic_DNA"/>
</dbReference>
<dbReference type="AlphaFoldDB" id="A0A9P6MNN6"/>
<proteinExistence type="predicted"/>
<protein>
    <submittedName>
        <fullName evidence="1">Uncharacterized protein</fullName>
    </submittedName>
</protein>
<organism evidence="1 2">
    <name type="scientific">Entomortierella chlamydospora</name>
    <dbReference type="NCBI Taxonomy" id="101097"/>
    <lineage>
        <taxon>Eukaryota</taxon>
        <taxon>Fungi</taxon>
        <taxon>Fungi incertae sedis</taxon>
        <taxon>Mucoromycota</taxon>
        <taxon>Mortierellomycotina</taxon>
        <taxon>Mortierellomycetes</taxon>
        <taxon>Mortierellales</taxon>
        <taxon>Mortierellaceae</taxon>
        <taxon>Entomortierella</taxon>
    </lineage>
</organism>
<reference evidence="1" key="1">
    <citation type="journal article" date="2020" name="Fungal Divers.">
        <title>Resolving the Mortierellaceae phylogeny through synthesis of multi-gene phylogenetics and phylogenomics.</title>
        <authorList>
            <person name="Vandepol N."/>
            <person name="Liber J."/>
            <person name="Desiro A."/>
            <person name="Na H."/>
            <person name="Kennedy M."/>
            <person name="Barry K."/>
            <person name="Grigoriev I.V."/>
            <person name="Miller A.N."/>
            <person name="O'Donnell K."/>
            <person name="Stajich J.E."/>
            <person name="Bonito G."/>
        </authorList>
    </citation>
    <scope>NUCLEOTIDE SEQUENCE</scope>
    <source>
        <strain evidence="1">NRRL 2769</strain>
    </source>
</reference>
<dbReference type="Proteomes" id="UP000703661">
    <property type="component" value="Unassembled WGS sequence"/>
</dbReference>
<name>A0A9P6MNN6_9FUNG</name>
<keyword evidence="2" id="KW-1185">Reference proteome</keyword>
<evidence type="ECO:0000313" key="1">
    <source>
        <dbReference type="EMBL" id="KAG0008523.1"/>
    </source>
</evidence>
<evidence type="ECO:0000313" key="2">
    <source>
        <dbReference type="Proteomes" id="UP000703661"/>
    </source>
</evidence>
<sequence>MSLVDSTVATSSPRHGRKEITMYCEMGFQHFNIQVILGLSIKDFNPKDIAVEVYRELDELLAKNPRNLQQHSGTGRQVALVGEGEDDSIDPTLSSTHIKRIKSPLREPTIRCDIRNPDKYVRRWFLGKVIVVPRVPSFGGLAVEATLRRAPTLERIAIDGCRQMTSKYVQLLLARAPHLFEFGYSIQFMNPIEDSDVDDDDESELGEYYEVHVELQPGEDFEYEEYVLGFQEDCLQFSPLTGLVSNLKVMHILSIHCVQPPEV</sequence>
<accession>A0A9P6MNN6</accession>
<comment type="caution">
    <text evidence="1">The sequence shown here is derived from an EMBL/GenBank/DDBJ whole genome shotgun (WGS) entry which is preliminary data.</text>
</comment>